<organism evidence="1">
    <name type="scientific">termite gut metagenome</name>
    <dbReference type="NCBI Taxonomy" id="433724"/>
    <lineage>
        <taxon>unclassified sequences</taxon>
        <taxon>metagenomes</taxon>
        <taxon>organismal metagenomes</taxon>
    </lineage>
</organism>
<comment type="caution">
    <text evidence="1">The sequence shown here is derived from an EMBL/GenBank/DDBJ whole genome shotgun (WGS) entry which is preliminary data.</text>
</comment>
<reference evidence="1" key="1">
    <citation type="submission" date="2019-03" db="EMBL/GenBank/DDBJ databases">
        <title>Single cell metagenomics reveals metabolic interactions within the superorganism composed of flagellate Streblomastix strix and complex community of Bacteroidetes bacteria on its surface.</title>
        <authorList>
            <person name="Treitli S.C."/>
            <person name="Kolisko M."/>
            <person name="Husnik F."/>
            <person name="Keeling P."/>
            <person name="Hampl V."/>
        </authorList>
    </citation>
    <scope>NUCLEOTIDE SEQUENCE</scope>
    <source>
        <strain evidence="1">STM</strain>
    </source>
</reference>
<evidence type="ECO:0008006" key="2">
    <source>
        <dbReference type="Google" id="ProtNLM"/>
    </source>
</evidence>
<dbReference type="Pfam" id="PF14123">
    <property type="entry name" value="DUF4290"/>
    <property type="match status" value="1"/>
</dbReference>
<dbReference type="AlphaFoldDB" id="A0A5J4RLC5"/>
<name>A0A5J4RLC5_9ZZZZ</name>
<dbReference type="InterPro" id="IPR025632">
    <property type="entry name" value="DUF4290"/>
</dbReference>
<protein>
    <recommendedName>
        <fullName evidence="2">DUF4290 domain-containing protein</fullName>
    </recommendedName>
</protein>
<sequence>MLQYNTQQKRLPLPEYGRSIQNMVDHAMTIEDRTERQFCAKTIIGIMKNMYPNFRDIPEFVHKLWDHLAIMSDFKLDIDYPCEVIKKDNLVMAPDVVSYPQKKIRHRHYGYMVEVLVKKACEFAEGEEKDNLVALIANHMKKCYVLWNKETIDEQKVTNDLMAYSEGMIKLDAELIQLMETRYSTYVRKQKTHNNNNGSQKKHSKSST</sequence>
<evidence type="ECO:0000313" key="1">
    <source>
        <dbReference type="EMBL" id="KAA6334165.1"/>
    </source>
</evidence>
<dbReference type="EMBL" id="SNRY01001028">
    <property type="protein sequence ID" value="KAA6334165.1"/>
    <property type="molecule type" value="Genomic_DNA"/>
</dbReference>
<accession>A0A5J4RLC5</accession>
<gene>
    <name evidence="1" type="ORF">EZS27_017495</name>
</gene>
<proteinExistence type="predicted"/>